<proteinExistence type="predicted"/>
<dbReference type="InParanoid" id="E4XT50"/>
<accession>E4XT50</accession>
<reference evidence="2" key="1">
    <citation type="journal article" date="2010" name="Science">
        <title>Plasticity of animal genome architecture unmasked by rapid evolution of a pelagic tunicate.</title>
        <authorList>
            <person name="Denoeud F."/>
            <person name="Henriet S."/>
            <person name="Mungpakdee S."/>
            <person name="Aury J.M."/>
            <person name="Da Silva C."/>
            <person name="Brinkmann H."/>
            <person name="Mikhaleva J."/>
            <person name="Olsen L.C."/>
            <person name="Jubin C."/>
            <person name="Canestro C."/>
            <person name="Bouquet J.M."/>
            <person name="Danks G."/>
            <person name="Poulain J."/>
            <person name="Campsteijn C."/>
            <person name="Adamski M."/>
            <person name="Cross I."/>
            <person name="Yadetie F."/>
            <person name="Muffato M."/>
            <person name="Louis A."/>
            <person name="Butcher S."/>
            <person name="Tsagkogeorga G."/>
            <person name="Konrad A."/>
            <person name="Singh S."/>
            <person name="Jensen M.F."/>
            <person name="Cong E.H."/>
            <person name="Eikeseth-Otteraa H."/>
            <person name="Noel B."/>
            <person name="Anthouard V."/>
            <person name="Porcel B.M."/>
            <person name="Kachouri-Lafond R."/>
            <person name="Nishino A."/>
            <person name="Ugolini M."/>
            <person name="Chourrout P."/>
            <person name="Nishida H."/>
            <person name="Aasland R."/>
            <person name="Huzurbazar S."/>
            <person name="Westhof E."/>
            <person name="Delsuc F."/>
            <person name="Lehrach H."/>
            <person name="Reinhardt R."/>
            <person name="Weissenbach J."/>
            <person name="Roy S.W."/>
            <person name="Artiguenave F."/>
            <person name="Postlethwait J.H."/>
            <person name="Manak J.R."/>
            <person name="Thompson E.M."/>
            <person name="Jaillon O."/>
            <person name="Du Pasquier L."/>
            <person name="Boudinot P."/>
            <person name="Liberles D.A."/>
            <person name="Volff J.N."/>
            <person name="Philippe H."/>
            <person name="Lenhard B."/>
            <person name="Roest Crollius H."/>
            <person name="Wincker P."/>
            <person name="Chourrout D."/>
        </authorList>
    </citation>
    <scope>NUCLEOTIDE SEQUENCE [LARGE SCALE GENOMIC DNA]</scope>
</reference>
<dbReference type="EMBL" id="FN653147">
    <property type="protein sequence ID" value="CBY12912.1"/>
    <property type="molecule type" value="Genomic_DNA"/>
</dbReference>
<protein>
    <submittedName>
        <fullName evidence="2">Uncharacterized protein</fullName>
    </submittedName>
</protein>
<evidence type="ECO:0000256" key="1">
    <source>
        <dbReference type="SAM" id="MobiDB-lite"/>
    </source>
</evidence>
<dbReference type="Proteomes" id="UP000001307">
    <property type="component" value="Unassembled WGS sequence"/>
</dbReference>
<sequence length="209" mass="23034">MYTRQQAQKFQDDIGRMRQASELLAKVLQSVEGGNGAGLEAPEVGRSGSNEPDRKRKLSVDSQTPVRAGEKKKRGLVDRIFNRVQPTTDAAAPSSTIQEERTEETVSLPRIPGDKIAEQHIATIQQLCGRLPPHLAKIVVDEIRRQAGRLDDLERTFYTDIMEQRVLVSIRTTSGSCMRIRGANWPTEPVAAAAAAAATTQDNNEDTSR</sequence>
<evidence type="ECO:0000313" key="2">
    <source>
        <dbReference type="EMBL" id="CBY12912.1"/>
    </source>
</evidence>
<name>E4XT50_OIKDI</name>
<dbReference type="AlphaFoldDB" id="E4XT50"/>
<organism evidence="2">
    <name type="scientific">Oikopleura dioica</name>
    <name type="common">Tunicate</name>
    <dbReference type="NCBI Taxonomy" id="34765"/>
    <lineage>
        <taxon>Eukaryota</taxon>
        <taxon>Metazoa</taxon>
        <taxon>Chordata</taxon>
        <taxon>Tunicata</taxon>
        <taxon>Appendicularia</taxon>
        <taxon>Copelata</taxon>
        <taxon>Oikopleuridae</taxon>
        <taxon>Oikopleura</taxon>
    </lineage>
</organism>
<keyword evidence="3" id="KW-1185">Reference proteome</keyword>
<feature type="region of interest" description="Disordered" evidence="1">
    <location>
        <begin position="34"/>
        <end position="72"/>
    </location>
</feature>
<evidence type="ECO:0000313" key="3">
    <source>
        <dbReference type="Proteomes" id="UP000001307"/>
    </source>
</evidence>
<gene>
    <name evidence="2" type="ORF">GSOID_T00002978001</name>
</gene>